<evidence type="ECO:0000256" key="6">
    <source>
        <dbReference type="PIRSR" id="PIRSR634603-3"/>
    </source>
</evidence>
<dbReference type="InterPro" id="IPR034603">
    <property type="entry name" value="Dipeptide_epimerase"/>
</dbReference>
<dbReference type="PANTHER" id="PTHR48080">
    <property type="entry name" value="D-GALACTONATE DEHYDRATASE-RELATED"/>
    <property type="match status" value="1"/>
</dbReference>
<dbReference type="InterPro" id="IPR034593">
    <property type="entry name" value="DgoD-like"/>
</dbReference>
<dbReference type="Pfam" id="PF02746">
    <property type="entry name" value="MR_MLE_N"/>
    <property type="match status" value="1"/>
</dbReference>
<keyword evidence="10" id="KW-1185">Reference proteome</keyword>
<comment type="similarity">
    <text evidence="1 7">Belongs to the mandelate racemase/muconate lactonizing enzyme family.</text>
</comment>
<dbReference type="GO" id="GO:0046872">
    <property type="term" value="F:metal ion binding"/>
    <property type="evidence" value="ECO:0007669"/>
    <property type="project" value="UniProtKB-KW"/>
</dbReference>
<evidence type="ECO:0000259" key="8">
    <source>
        <dbReference type="SMART" id="SM00922"/>
    </source>
</evidence>
<evidence type="ECO:0000256" key="2">
    <source>
        <dbReference type="ARBA" id="ARBA00022723"/>
    </source>
</evidence>
<dbReference type="EMBL" id="CU928158">
    <property type="protein sequence ID" value="CAQ89165.1"/>
    <property type="molecule type" value="Genomic_DNA"/>
</dbReference>
<sequence length="374" mass="40715">MRLQPGCPGNERFVTWLSSYLHIVNVTTILCQQSITHQTLFTPDLLVSHEGEEMRSVKVYEEAWPLHTPFVIARGSRSEAHVVVVELEEDGVKGVGECTPYLRYGESDASVLAQIMEIVPQLEKGLTREALQQLLPAGAARNAVDCALWDLQARQQQQTLEELLGIELNSTITTAQTVVIGTPEQMATSAAALWNKGATLLKVKLDSHLISERMVAIRAAAPEATIIVDANKSWRAEGLAARCQLLADLGVAMLEQPLPAQDDAALENFIHPLPICADESCHTRSNLKALKGRYEMVNIKLDKTGGLTEALALATEAKAQGFSLMLGCMLCTSRAISAALPLVPQVSFADLDGPTWLAMDVEPHLHFTTGQVHL</sequence>
<protein>
    <recommendedName>
        <fullName evidence="7">Dipeptide epimerase</fullName>
        <ecNumber evidence="7">5.1.1.-</ecNumber>
    </recommendedName>
</protein>
<dbReference type="SFLD" id="SFLDG00180">
    <property type="entry name" value="muconate_cycloisomerase"/>
    <property type="match status" value="1"/>
</dbReference>
<keyword evidence="2 6" id="KW-0479">Metal-binding</keyword>
<organism evidence="9 10">
    <name type="scientific">Escherichia fergusonii (strain ATCC 35469 / DSM 13698 / CCUG 18766 / IAM 14443 / JCM 21226 / LMG 7866 / NBRC 102419 / NCTC 12128 / CDC 0568-73)</name>
    <dbReference type="NCBI Taxonomy" id="585054"/>
    <lineage>
        <taxon>Bacteria</taxon>
        <taxon>Pseudomonadati</taxon>
        <taxon>Pseudomonadota</taxon>
        <taxon>Gammaproteobacteria</taxon>
        <taxon>Enterobacterales</taxon>
        <taxon>Enterobacteriaceae</taxon>
        <taxon>Escherichia</taxon>
    </lineage>
</organism>
<dbReference type="SMART" id="SM00922">
    <property type="entry name" value="MR_MLE"/>
    <property type="match status" value="1"/>
</dbReference>
<dbReference type="Pfam" id="PF13378">
    <property type="entry name" value="MR_MLE_C"/>
    <property type="match status" value="1"/>
</dbReference>
<evidence type="ECO:0000256" key="7">
    <source>
        <dbReference type="RuleBase" id="RU366006"/>
    </source>
</evidence>
<dbReference type="NCBIfam" id="NF011708">
    <property type="entry name" value="PRK15129.1"/>
    <property type="match status" value="1"/>
</dbReference>
<dbReference type="InterPro" id="IPR036849">
    <property type="entry name" value="Enolase-like_C_sf"/>
</dbReference>
<dbReference type="AlphaFoldDB" id="B7LRX3"/>
<dbReference type="SFLD" id="SFLDF00010">
    <property type="entry name" value="dipeptide_epimerase"/>
    <property type="match status" value="1"/>
</dbReference>
<evidence type="ECO:0000256" key="1">
    <source>
        <dbReference type="ARBA" id="ARBA00008031"/>
    </source>
</evidence>
<dbReference type="PROSITE" id="PS00909">
    <property type="entry name" value="MR_MLE_2"/>
    <property type="match status" value="1"/>
</dbReference>
<dbReference type="SUPFAM" id="SSF54826">
    <property type="entry name" value="Enolase N-terminal domain-like"/>
    <property type="match status" value="1"/>
</dbReference>
<feature type="domain" description="Mandelate racemase/muconate lactonizing enzyme C-terminal" evidence="8">
    <location>
        <begin position="183"/>
        <end position="276"/>
    </location>
</feature>
<proteinExistence type="inferred from homology"/>
<evidence type="ECO:0000256" key="3">
    <source>
        <dbReference type="ARBA" id="ARBA00022842"/>
    </source>
</evidence>
<dbReference type="SUPFAM" id="SSF51604">
    <property type="entry name" value="Enolase C-terminal domain-like"/>
    <property type="match status" value="1"/>
</dbReference>
<dbReference type="SFLD" id="SFLDS00001">
    <property type="entry name" value="Enolase"/>
    <property type="match status" value="1"/>
</dbReference>
<evidence type="ECO:0000313" key="9">
    <source>
        <dbReference type="EMBL" id="CAQ89165.1"/>
    </source>
</evidence>
<feature type="binding site" evidence="6">
    <location>
        <position position="278"/>
    </location>
    <ligand>
        <name>Mg(2+)</name>
        <dbReference type="ChEBI" id="CHEBI:18420"/>
    </ligand>
</feature>
<dbReference type="HOGENOM" id="CLU_030273_4_3_6"/>
<feature type="active site" description="Proton acceptor; specific for (R)-substrate epimerization" evidence="5">
    <location>
        <position position="204"/>
    </location>
</feature>
<name>B7LRX3_ESCF3</name>
<comment type="cofactor">
    <cofactor evidence="6 7">
        <name>Mg(2+)</name>
        <dbReference type="ChEBI" id="CHEBI:18420"/>
    </cofactor>
    <text evidence="6 7">Binds 1 Mg(2+) ion per subunit.</text>
</comment>
<dbReference type="Gene3D" id="3.30.390.10">
    <property type="entry name" value="Enolase-like, N-terminal domain"/>
    <property type="match status" value="1"/>
</dbReference>
<gene>
    <name evidence="9" type="primary">ycjG</name>
    <name evidence="9" type="ordered locus">EFER_1649</name>
</gene>
<feature type="active site" description="Proton acceptor; specific for (S)-substrate epimerization" evidence="5">
    <location>
        <position position="300"/>
    </location>
</feature>
<dbReference type="Proteomes" id="UP000000745">
    <property type="component" value="Chromosome"/>
</dbReference>
<keyword evidence="3 6" id="KW-0460">Magnesium</keyword>
<dbReference type="InterPro" id="IPR029065">
    <property type="entry name" value="Enolase_C-like"/>
</dbReference>
<dbReference type="NCBIfam" id="NF042940">
    <property type="entry name" value="racemase_DgcA"/>
    <property type="match status" value="1"/>
</dbReference>
<evidence type="ECO:0000313" key="10">
    <source>
        <dbReference type="Proteomes" id="UP000000745"/>
    </source>
</evidence>
<dbReference type="Gene3D" id="3.20.20.120">
    <property type="entry name" value="Enolase-like C-terminal domain"/>
    <property type="match status" value="1"/>
</dbReference>
<dbReference type="GO" id="GO:0009063">
    <property type="term" value="P:amino acid catabolic process"/>
    <property type="evidence" value="ECO:0007669"/>
    <property type="project" value="InterPro"/>
</dbReference>
<dbReference type="InterPro" id="IPR013342">
    <property type="entry name" value="Mandelate_racemase_C"/>
</dbReference>
<dbReference type="PANTHER" id="PTHR48080:SF3">
    <property type="entry name" value="ENOLASE SUPERFAMILY MEMBER DDB_G0284701"/>
    <property type="match status" value="1"/>
</dbReference>
<feature type="binding site" evidence="6">
    <location>
        <position position="255"/>
    </location>
    <ligand>
        <name>Mg(2+)</name>
        <dbReference type="ChEBI" id="CHEBI:18420"/>
    </ligand>
</feature>
<keyword evidence="4 7" id="KW-0413">Isomerase</keyword>
<feature type="binding site" evidence="6">
    <location>
        <position position="229"/>
    </location>
    <ligand>
        <name>Mg(2+)</name>
        <dbReference type="ChEBI" id="CHEBI:18420"/>
    </ligand>
</feature>
<dbReference type="GO" id="GO:0016855">
    <property type="term" value="F:racemase and epimerase activity, acting on amino acids and derivatives"/>
    <property type="evidence" value="ECO:0007669"/>
    <property type="project" value="UniProtKB-UniRule"/>
</dbReference>
<dbReference type="KEGG" id="efe:EFER_1649"/>
<accession>B7LRX3</accession>
<dbReference type="InterPro" id="IPR018110">
    <property type="entry name" value="Mandel_Rmase/mucon_lact_enz_CS"/>
</dbReference>
<dbReference type="FunFam" id="3.30.390.10:FF:000010">
    <property type="entry name" value="Dipeptide epimerase"/>
    <property type="match status" value="1"/>
</dbReference>
<dbReference type="InterPro" id="IPR029017">
    <property type="entry name" value="Enolase-like_N"/>
</dbReference>
<dbReference type="CDD" id="cd03319">
    <property type="entry name" value="L-Ala-DL-Glu_epimerase"/>
    <property type="match status" value="1"/>
</dbReference>
<reference evidence="10" key="1">
    <citation type="journal article" date="2009" name="PLoS Genet.">
        <title>Organised genome dynamics in the Escherichia coli species results in highly diverse adaptive paths.</title>
        <authorList>
            <person name="Touchon M."/>
            <person name="Hoede C."/>
            <person name="Tenaillon O."/>
            <person name="Barbe V."/>
            <person name="Baeriswyl S."/>
            <person name="Bidet P."/>
            <person name="Bingen E."/>
            <person name="Bonacorsi S."/>
            <person name="Bouchier C."/>
            <person name="Bouvet O."/>
            <person name="Calteau A."/>
            <person name="Chiapello H."/>
            <person name="Clermont O."/>
            <person name="Cruveiller S."/>
            <person name="Danchin A."/>
            <person name="Diard M."/>
            <person name="Dossat C."/>
            <person name="Karoui M.E."/>
            <person name="Frapy E."/>
            <person name="Garry L."/>
            <person name="Ghigo J.M."/>
            <person name="Gilles A.M."/>
            <person name="Johnson J."/>
            <person name="Le Bouguenec C."/>
            <person name="Lescat M."/>
            <person name="Mangenot S."/>
            <person name="Martinez-Jehanne V."/>
            <person name="Matic I."/>
            <person name="Nassif X."/>
            <person name="Oztas S."/>
            <person name="Petit M.A."/>
            <person name="Pichon C."/>
            <person name="Rouy Z."/>
            <person name="Ruf C.S."/>
            <person name="Schneider D."/>
            <person name="Tourret J."/>
            <person name="Vacherie B."/>
            <person name="Vallenet D."/>
            <person name="Medigue C."/>
            <person name="Rocha E.P.C."/>
            <person name="Denamur E."/>
        </authorList>
    </citation>
    <scope>NUCLEOTIDE SEQUENCE [LARGE SCALE GENOMIC DNA]</scope>
    <source>
        <strain evidence="10">ATCC 35469 / DSM 13698 / BCRC 15582 / CCUG 18766 / IAM 14443 / JCM 21226 / LMG 7866 / NBRC 102419 / NCTC 12128 / CDC 0568-73</strain>
    </source>
</reference>
<evidence type="ECO:0000256" key="5">
    <source>
        <dbReference type="PIRSR" id="PIRSR634603-1"/>
    </source>
</evidence>
<evidence type="ECO:0000256" key="4">
    <source>
        <dbReference type="ARBA" id="ARBA00023235"/>
    </source>
</evidence>
<dbReference type="InterPro" id="IPR013341">
    <property type="entry name" value="Mandelate_racemase_N_dom"/>
</dbReference>
<dbReference type="EC" id="5.1.1.-" evidence="7"/>